<evidence type="ECO:0000256" key="4">
    <source>
        <dbReference type="ARBA" id="ARBA00022737"/>
    </source>
</evidence>
<comment type="subcellular location">
    <subcellularLocation>
        <location evidence="1">Cell membrane</location>
    </subcellularLocation>
</comment>
<reference evidence="13" key="1">
    <citation type="submission" date="2025-08" db="UniProtKB">
        <authorList>
            <consortium name="RefSeq"/>
        </authorList>
    </citation>
    <scope>IDENTIFICATION</scope>
</reference>
<dbReference type="PANTHER" id="PTHR46182">
    <property type="entry name" value="FI19480P1"/>
    <property type="match status" value="1"/>
</dbReference>
<dbReference type="FunFam" id="2.60.40.10:FF:000061">
    <property type="entry name" value="Dyslexia-associated protein KIAA0319 homolog"/>
    <property type="match status" value="1"/>
</dbReference>
<dbReference type="InterPro" id="IPR022409">
    <property type="entry name" value="PKD/Chitinase_dom"/>
</dbReference>
<evidence type="ECO:0000256" key="9">
    <source>
        <dbReference type="SAM" id="Phobius"/>
    </source>
</evidence>
<feature type="region of interest" description="Disordered" evidence="8">
    <location>
        <begin position="826"/>
        <end position="851"/>
    </location>
</feature>
<dbReference type="InterPro" id="IPR029865">
    <property type="entry name" value="KIAA0319-like"/>
</dbReference>
<dbReference type="CTD" id="79932"/>
<dbReference type="Proteomes" id="UP000694906">
    <property type="component" value="Unplaced"/>
</dbReference>
<keyword evidence="7" id="KW-0325">Glycoprotein</keyword>
<gene>
    <name evidence="13" type="primary">Kiaa0319l</name>
</gene>
<dbReference type="PROSITE" id="PS50986">
    <property type="entry name" value="MANSC"/>
    <property type="match status" value="1"/>
</dbReference>
<evidence type="ECO:0000259" key="10">
    <source>
        <dbReference type="PROSITE" id="PS50093"/>
    </source>
</evidence>
<dbReference type="GO" id="GO:0005794">
    <property type="term" value="C:Golgi apparatus"/>
    <property type="evidence" value="ECO:0007669"/>
    <property type="project" value="TreeGrafter"/>
</dbReference>
<dbReference type="RefSeq" id="XP_012929793.1">
    <property type="nucleotide sequence ID" value="XM_013074339.2"/>
</dbReference>
<evidence type="ECO:0000259" key="11">
    <source>
        <dbReference type="PROSITE" id="PS50986"/>
    </source>
</evidence>
<keyword evidence="2" id="KW-1003">Cell membrane</keyword>
<dbReference type="GO" id="GO:0001764">
    <property type="term" value="P:neuron migration"/>
    <property type="evidence" value="ECO:0007669"/>
    <property type="project" value="TreeGrafter"/>
</dbReference>
<dbReference type="InterPro" id="IPR056502">
    <property type="entry name" value="KIAA0319-like_C"/>
</dbReference>
<evidence type="ECO:0000256" key="1">
    <source>
        <dbReference type="ARBA" id="ARBA00004236"/>
    </source>
</evidence>
<dbReference type="SUPFAM" id="SSF49299">
    <property type="entry name" value="PKD domain"/>
    <property type="match status" value="2"/>
</dbReference>
<dbReference type="AlphaFoldDB" id="A0AAX6R1N8"/>
<evidence type="ECO:0000256" key="5">
    <source>
        <dbReference type="ARBA" id="ARBA00022989"/>
    </source>
</evidence>
<sequence length="851" mass="94284">MARRLGVKPSPGSWILSGYCWQTSVKWLKSLYLFYTCFCLSALWLSTDANENRCQQEKMQFGVGLRSGGENHLWLLKGISSLQSCWAACCLDSACHALWWLEGICIQANCSKPQSCQPFRTESSNSMLVFFKKSQMADDLGFLPEDDVPGPHFLGLDWSRASWRRQRQPRAPLRPVPSSDQQHLVRKLQKRQSPSKVVPSVVTQHSKVNESKEVGVLTTSGSAEVHKGVTSSSPFTTDLTAEIPGWPKNVSMQSEMSEDPGITLSTQQVKSPGKTQTATPLPVAPAYSYATPTPRASFQSTSASAPVVKELVVSAGKSVQITLPKNEVQLNAYVLQEPQQGETYTYNWQLITHPKDYSGEMEGQHSQFLKLSKLTPGLYEFKVIVDGQNAHGEGHVNVTVKPEPRKNQPPVAIVSPQFQEISLPTTSTVIDGSQSTDDDKIVQYHWEELKGPLREEKISEDTAILKLSKLVPGNYTFSLTVVDSDGATNSTTANLTVNKAVDYPPVANAGPNQVITLPQNSITLFGNQSTDDHGITSYEWSLSPNSKGKVVEMQGVRTPTLQLSAMQEGDYTYELTVTDTIGQQATAQVTVIVQPENNKPPQADAGPDKELTLPVDSTTLDGSKSSDDQRIVSYLWEKTHTKMVFYVQNEPPHQIFKGYEVAAMLKSELRKQKADFLIFGALEINTVTCQLNCSDHGHCDSFTKRCICDPFWMENFIKVQLRDGDSNCEWSVLYVIIATFVIVVALGILSWTVICCCKRQKGKPKRKSRYKILDATDQESLELKPTSRAGIRQKGPILSSSLMHSESELDSDDAIFTWPDREKGKLLHGQNGSVPNGQTLLKAQSPREEIL</sequence>
<organism evidence="12 13">
    <name type="scientific">Heterocephalus glaber</name>
    <name type="common">Naked mole rat</name>
    <dbReference type="NCBI Taxonomy" id="10181"/>
    <lineage>
        <taxon>Eukaryota</taxon>
        <taxon>Metazoa</taxon>
        <taxon>Chordata</taxon>
        <taxon>Craniata</taxon>
        <taxon>Vertebrata</taxon>
        <taxon>Euteleostomi</taxon>
        <taxon>Mammalia</taxon>
        <taxon>Eutheria</taxon>
        <taxon>Euarchontoglires</taxon>
        <taxon>Glires</taxon>
        <taxon>Rodentia</taxon>
        <taxon>Hystricomorpha</taxon>
        <taxon>Bathyergidae</taxon>
        <taxon>Heterocephalus</taxon>
    </lineage>
</organism>
<keyword evidence="5 9" id="KW-1133">Transmembrane helix</keyword>
<dbReference type="Gene3D" id="2.60.40.10">
    <property type="entry name" value="Immunoglobulins"/>
    <property type="match status" value="4"/>
</dbReference>
<evidence type="ECO:0000256" key="2">
    <source>
        <dbReference type="ARBA" id="ARBA00022475"/>
    </source>
</evidence>
<feature type="compositionally biased region" description="Polar residues" evidence="8">
    <location>
        <begin position="191"/>
        <end position="205"/>
    </location>
</feature>
<dbReference type="GO" id="GO:0005886">
    <property type="term" value="C:plasma membrane"/>
    <property type="evidence" value="ECO:0007669"/>
    <property type="project" value="UniProtKB-SubCell"/>
</dbReference>
<keyword evidence="4" id="KW-0677">Repeat</keyword>
<name>A0AAX6R1N8_HETGA</name>
<dbReference type="InterPro" id="IPR013980">
    <property type="entry name" value="MANSC_dom"/>
</dbReference>
<evidence type="ECO:0000256" key="8">
    <source>
        <dbReference type="SAM" id="MobiDB-lite"/>
    </source>
</evidence>
<evidence type="ECO:0000256" key="3">
    <source>
        <dbReference type="ARBA" id="ARBA00022692"/>
    </source>
</evidence>
<feature type="compositionally biased region" description="Polar residues" evidence="8">
    <location>
        <begin position="830"/>
        <end position="842"/>
    </location>
</feature>
<evidence type="ECO:0000256" key="6">
    <source>
        <dbReference type="ARBA" id="ARBA00023136"/>
    </source>
</evidence>
<dbReference type="PROSITE" id="PS50093">
    <property type="entry name" value="PKD"/>
    <property type="match status" value="1"/>
</dbReference>
<dbReference type="FunFam" id="2.60.40.10:FF:000258">
    <property type="entry name" value="Dyslexia-associated protein KIAA0319 homolog"/>
    <property type="match status" value="1"/>
</dbReference>
<feature type="domain" description="MANSC" evidence="11">
    <location>
        <begin position="49"/>
        <end position="127"/>
    </location>
</feature>
<evidence type="ECO:0000256" key="7">
    <source>
        <dbReference type="ARBA" id="ARBA00023180"/>
    </source>
</evidence>
<proteinExistence type="predicted"/>
<keyword evidence="12" id="KW-1185">Reference proteome</keyword>
<evidence type="ECO:0000313" key="13">
    <source>
        <dbReference type="RefSeq" id="XP_012929793.1"/>
    </source>
</evidence>
<feature type="region of interest" description="Disordered" evidence="8">
    <location>
        <begin position="166"/>
        <end position="205"/>
    </location>
</feature>
<dbReference type="PANTHER" id="PTHR46182:SF3">
    <property type="entry name" value="DYSLEXIA-ASSOCIATED PROTEIN KIAA0319-LIKE PROTEIN"/>
    <property type="match status" value="1"/>
</dbReference>
<dbReference type="SMART" id="SM00089">
    <property type="entry name" value="PKD"/>
    <property type="match status" value="3"/>
</dbReference>
<dbReference type="GeneID" id="101709856"/>
<evidence type="ECO:0000313" key="12">
    <source>
        <dbReference type="Proteomes" id="UP000694906"/>
    </source>
</evidence>
<dbReference type="Pfam" id="PF23597">
    <property type="entry name" value="KIAA0319_N"/>
    <property type="match status" value="1"/>
</dbReference>
<dbReference type="Pfam" id="PF22352">
    <property type="entry name" value="K319L-like_PKD"/>
    <property type="match status" value="3"/>
</dbReference>
<dbReference type="InterPro" id="IPR035986">
    <property type="entry name" value="PKD_dom_sf"/>
</dbReference>
<keyword evidence="3 9" id="KW-0812">Transmembrane</keyword>
<protein>
    <submittedName>
        <fullName evidence="13">Dyslexia-associated protein KIAA0319-like protein homolog isoform X2</fullName>
    </submittedName>
</protein>
<feature type="transmembrane region" description="Helical" evidence="9">
    <location>
        <begin position="732"/>
        <end position="757"/>
    </location>
</feature>
<dbReference type="FunFam" id="2.60.40.10:FF:000257">
    <property type="entry name" value="Dyslexia-associated protein KIAA0319-like"/>
    <property type="match status" value="1"/>
</dbReference>
<dbReference type="InterPro" id="IPR013783">
    <property type="entry name" value="Ig-like_fold"/>
</dbReference>
<dbReference type="GO" id="GO:0031410">
    <property type="term" value="C:cytoplasmic vesicle"/>
    <property type="evidence" value="ECO:0007669"/>
    <property type="project" value="TreeGrafter"/>
</dbReference>
<dbReference type="InterPro" id="IPR000601">
    <property type="entry name" value="PKD_dom"/>
</dbReference>
<dbReference type="GO" id="GO:0010996">
    <property type="term" value="P:response to auditory stimulus"/>
    <property type="evidence" value="ECO:0007669"/>
    <property type="project" value="UniProtKB-ARBA"/>
</dbReference>
<keyword evidence="6 9" id="KW-0472">Membrane</keyword>
<dbReference type="Pfam" id="PF23620">
    <property type="entry name" value="KIAA0319"/>
    <property type="match status" value="1"/>
</dbReference>
<feature type="domain" description="PKD" evidence="10">
    <location>
        <begin position="525"/>
        <end position="594"/>
    </location>
</feature>
<accession>A0AAX6R1N8</accession>
<dbReference type="CDD" id="cd00146">
    <property type="entry name" value="PKD"/>
    <property type="match status" value="2"/>
</dbReference>